<dbReference type="Proteomes" id="UP000567179">
    <property type="component" value="Unassembled WGS sequence"/>
</dbReference>
<dbReference type="AlphaFoldDB" id="A0A8H5F688"/>
<name>A0A8H5F688_9AGAR</name>
<protein>
    <recommendedName>
        <fullName evidence="3">F-box domain-containing protein</fullName>
    </recommendedName>
</protein>
<gene>
    <name evidence="1" type="ORF">D9619_009603</name>
</gene>
<reference evidence="1 2" key="1">
    <citation type="journal article" date="2020" name="ISME J.">
        <title>Uncovering the hidden diversity of litter-decomposition mechanisms in mushroom-forming fungi.</title>
        <authorList>
            <person name="Floudas D."/>
            <person name="Bentzer J."/>
            <person name="Ahren D."/>
            <person name="Johansson T."/>
            <person name="Persson P."/>
            <person name="Tunlid A."/>
        </authorList>
    </citation>
    <scope>NUCLEOTIDE SEQUENCE [LARGE SCALE GENOMIC DNA]</scope>
    <source>
        <strain evidence="1 2">CBS 101986</strain>
    </source>
</reference>
<dbReference type="EMBL" id="JAACJJ010000015">
    <property type="protein sequence ID" value="KAF5325047.1"/>
    <property type="molecule type" value="Genomic_DNA"/>
</dbReference>
<evidence type="ECO:0000313" key="1">
    <source>
        <dbReference type="EMBL" id="KAF5325047.1"/>
    </source>
</evidence>
<comment type="caution">
    <text evidence="1">The sequence shown here is derived from an EMBL/GenBank/DDBJ whole genome shotgun (WGS) entry which is preliminary data.</text>
</comment>
<organism evidence="1 2">
    <name type="scientific">Psilocybe cf. subviscida</name>
    <dbReference type="NCBI Taxonomy" id="2480587"/>
    <lineage>
        <taxon>Eukaryota</taxon>
        <taxon>Fungi</taxon>
        <taxon>Dikarya</taxon>
        <taxon>Basidiomycota</taxon>
        <taxon>Agaricomycotina</taxon>
        <taxon>Agaricomycetes</taxon>
        <taxon>Agaricomycetidae</taxon>
        <taxon>Agaricales</taxon>
        <taxon>Agaricineae</taxon>
        <taxon>Strophariaceae</taxon>
        <taxon>Psilocybe</taxon>
    </lineage>
</organism>
<proteinExistence type="predicted"/>
<accession>A0A8H5F688</accession>
<sequence length="495" mass="56555">MQLATLPMEVIVEMLVQASFSWRDLLNIRTTCKVLYEATKAREIWANLIAEYLSPTTKTPVRLILERPINHYNSQGLEDLILQFHRAQARLDWRQTKVTPMIYDKTFAPPDRRNFGKIRLLPGGRWLLGIMPMDRLCYFDLDAPEVKPVALTPPAYEVSRDKRHINRMCSWNIDQDKSFDVLTYNVSMVLGFSKGGGSEWRQEESRVDVWRIQLSVDQNNDDSGSASNWKTEKIATFPLDQRFINPMSVSIFRRQFAFTFDHQGDEFLAIVDWNQPNNGSLNYSRRYMEIDEDLKLDFSPISIQLLPNDYVFIAINHVISLISLKDSPTETGPPTPDTSFGKTIWQTETLDLSNYQVSAPFFCTGSTRFIITGRSMVYGLIIPNNRPKKRKIVSLAKLPFSVHVNTFLSTLGYNRTIANGRGPGDTQLFNFIWPEETTTADGPRNGPEASCVGFKLSNQPDDYPVPKFVTMDEQSGRMVARDPMQSSNIDVYSIA</sequence>
<keyword evidence="2" id="KW-1185">Reference proteome</keyword>
<evidence type="ECO:0000313" key="2">
    <source>
        <dbReference type="Proteomes" id="UP000567179"/>
    </source>
</evidence>
<dbReference type="OrthoDB" id="3068592at2759"/>
<evidence type="ECO:0008006" key="3">
    <source>
        <dbReference type="Google" id="ProtNLM"/>
    </source>
</evidence>